<gene>
    <name evidence="2" type="ORF">MKW94_014747</name>
</gene>
<dbReference type="EMBL" id="JAJJMA010140123">
    <property type="protein sequence ID" value="MCL7033934.1"/>
    <property type="molecule type" value="Genomic_DNA"/>
</dbReference>
<proteinExistence type="predicted"/>
<protein>
    <submittedName>
        <fullName evidence="2">Uncharacterized protein</fullName>
    </submittedName>
</protein>
<keyword evidence="1" id="KW-0812">Transmembrane</keyword>
<dbReference type="AlphaFoldDB" id="A0AA41V7R1"/>
<keyword evidence="3" id="KW-1185">Reference proteome</keyword>
<organism evidence="2 3">
    <name type="scientific">Papaver nudicaule</name>
    <name type="common">Iceland poppy</name>
    <dbReference type="NCBI Taxonomy" id="74823"/>
    <lineage>
        <taxon>Eukaryota</taxon>
        <taxon>Viridiplantae</taxon>
        <taxon>Streptophyta</taxon>
        <taxon>Embryophyta</taxon>
        <taxon>Tracheophyta</taxon>
        <taxon>Spermatophyta</taxon>
        <taxon>Magnoliopsida</taxon>
        <taxon>Ranunculales</taxon>
        <taxon>Papaveraceae</taxon>
        <taxon>Papaveroideae</taxon>
        <taxon>Papaver</taxon>
    </lineage>
</organism>
<keyword evidence="1" id="KW-0472">Membrane</keyword>
<evidence type="ECO:0000313" key="2">
    <source>
        <dbReference type="EMBL" id="MCL7033934.1"/>
    </source>
</evidence>
<sequence length="107" mass="11977">MTIGLRGLARMLSTAMNSTRKEGFSRMFSSSAAEKNLKPKGEYLSERMKEIYGDIDYRTLTPAQRQKIIDRQVTREVASLIMKGLSAGVAIGLAINFAFGLYPFHQK</sequence>
<reference evidence="2" key="1">
    <citation type="submission" date="2022-03" db="EMBL/GenBank/DDBJ databases">
        <title>A functionally conserved STORR gene fusion in Papaver species that diverged 16.8 million years ago.</title>
        <authorList>
            <person name="Catania T."/>
        </authorList>
    </citation>
    <scope>NUCLEOTIDE SEQUENCE</scope>
    <source>
        <strain evidence="2">S-191538</strain>
    </source>
</reference>
<evidence type="ECO:0000256" key="1">
    <source>
        <dbReference type="SAM" id="Phobius"/>
    </source>
</evidence>
<keyword evidence="1" id="KW-1133">Transmembrane helix</keyword>
<feature type="non-terminal residue" evidence="2">
    <location>
        <position position="1"/>
    </location>
</feature>
<name>A0AA41V7R1_PAPNU</name>
<accession>A0AA41V7R1</accession>
<evidence type="ECO:0000313" key="3">
    <source>
        <dbReference type="Proteomes" id="UP001177140"/>
    </source>
</evidence>
<dbReference type="Proteomes" id="UP001177140">
    <property type="component" value="Unassembled WGS sequence"/>
</dbReference>
<feature type="transmembrane region" description="Helical" evidence="1">
    <location>
        <begin position="80"/>
        <end position="102"/>
    </location>
</feature>
<comment type="caution">
    <text evidence="2">The sequence shown here is derived from an EMBL/GenBank/DDBJ whole genome shotgun (WGS) entry which is preliminary data.</text>
</comment>